<dbReference type="Gene3D" id="1.20.1250.20">
    <property type="entry name" value="MFS general substrate transporter like domains"/>
    <property type="match status" value="1"/>
</dbReference>
<feature type="transmembrane region" description="Helical" evidence="8">
    <location>
        <begin position="389"/>
        <end position="409"/>
    </location>
</feature>
<evidence type="ECO:0000259" key="9">
    <source>
        <dbReference type="PROSITE" id="PS50850"/>
    </source>
</evidence>
<evidence type="ECO:0000256" key="4">
    <source>
        <dbReference type="ARBA" id="ARBA00022692"/>
    </source>
</evidence>
<feature type="transmembrane region" description="Helical" evidence="8">
    <location>
        <begin position="356"/>
        <end position="377"/>
    </location>
</feature>
<dbReference type="PANTHER" id="PTHR48022:SF73">
    <property type="entry name" value="METABOLITE TRANSPORT PROTEIN YDL199C-RELATED"/>
    <property type="match status" value="1"/>
</dbReference>
<dbReference type="SUPFAM" id="SSF103473">
    <property type="entry name" value="MFS general substrate transporter"/>
    <property type="match status" value="1"/>
</dbReference>
<dbReference type="AlphaFoldDB" id="A0A8H3J2N3"/>
<accession>A0A8H3J2N3</accession>
<feature type="region of interest" description="Disordered" evidence="7">
    <location>
        <begin position="131"/>
        <end position="160"/>
    </location>
</feature>
<feature type="transmembrane region" description="Helical" evidence="8">
    <location>
        <begin position="322"/>
        <end position="344"/>
    </location>
</feature>
<dbReference type="InterPro" id="IPR005828">
    <property type="entry name" value="MFS_sugar_transport-like"/>
</dbReference>
<dbReference type="PRINTS" id="PR00171">
    <property type="entry name" value="SUGRTRNSPORT"/>
</dbReference>
<evidence type="ECO:0000256" key="1">
    <source>
        <dbReference type="ARBA" id="ARBA00004141"/>
    </source>
</evidence>
<comment type="caution">
    <text evidence="10">The sequence shown here is derived from an EMBL/GenBank/DDBJ whole genome shotgun (WGS) entry which is preliminary data.</text>
</comment>
<feature type="transmembrane region" description="Helical" evidence="8">
    <location>
        <begin position="268"/>
        <end position="286"/>
    </location>
</feature>
<feature type="transmembrane region" description="Helical" evidence="8">
    <location>
        <begin position="511"/>
        <end position="533"/>
    </location>
</feature>
<dbReference type="InterPro" id="IPR005829">
    <property type="entry name" value="Sugar_transporter_CS"/>
</dbReference>
<keyword evidence="11" id="KW-1185">Reference proteome</keyword>
<feature type="transmembrane region" description="Helical" evidence="8">
    <location>
        <begin position="475"/>
        <end position="499"/>
    </location>
</feature>
<proteinExistence type="inferred from homology"/>
<evidence type="ECO:0000313" key="10">
    <source>
        <dbReference type="EMBL" id="CAF9939458.1"/>
    </source>
</evidence>
<feature type="transmembrane region" description="Helical" evidence="8">
    <location>
        <begin position="636"/>
        <end position="655"/>
    </location>
</feature>
<feature type="transmembrane region" description="Helical" evidence="8">
    <location>
        <begin position="573"/>
        <end position="593"/>
    </location>
</feature>
<evidence type="ECO:0000256" key="6">
    <source>
        <dbReference type="ARBA" id="ARBA00023136"/>
    </source>
</evidence>
<dbReference type="GO" id="GO:0016020">
    <property type="term" value="C:membrane"/>
    <property type="evidence" value="ECO:0007669"/>
    <property type="project" value="UniProtKB-SubCell"/>
</dbReference>
<evidence type="ECO:0000256" key="7">
    <source>
        <dbReference type="SAM" id="MobiDB-lite"/>
    </source>
</evidence>
<dbReference type="PROSITE" id="PS50850">
    <property type="entry name" value="MFS"/>
    <property type="match status" value="1"/>
</dbReference>
<dbReference type="InterPro" id="IPR050360">
    <property type="entry name" value="MFS_Sugar_Transporters"/>
</dbReference>
<keyword evidence="6 8" id="KW-0472">Membrane</keyword>
<dbReference type="InterPro" id="IPR036259">
    <property type="entry name" value="MFS_trans_sf"/>
</dbReference>
<evidence type="ECO:0000256" key="3">
    <source>
        <dbReference type="ARBA" id="ARBA00022448"/>
    </source>
</evidence>
<dbReference type="PANTHER" id="PTHR48022">
    <property type="entry name" value="PLASTIDIC GLUCOSE TRANSPORTER 4"/>
    <property type="match status" value="1"/>
</dbReference>
<gene>
    <name evidence="10" type="ORF">HETSPECPRED_001787</name>
</gene>
<sequence length="777" mass="85671">MGRVDEEYTVEFLDAPADHVSSLQLVKKQLLDARFLNARFAVTTSHDPSNPEHSTHTRPLITAIIPSSKPLSSVSIPLRALTSTTQQRDDHAAPLIESTDEKHPARRSTDSAGSDFSLWSDTGDLAEQLADEEDPLQIKLRGSVDGGVGGSGARARGRGLPHKQVRYAPQDHPNGKNTKHRLDKEAIQIPEPGPRQIGRVERIIATIMTGNQQRSRSNGLTGKPLLYFTSVFVSLGVFLFGYDQGVMSGIITGPHFKDYFNQPTRAEIGTMVAILEIGALIASLCVGRIGDMIGRRRTILYGSLVFFVGGALQTFANGMPMMMLGRIIAGLGVGALSTIVPVYQSEISPPHNRGKLACIEFTGNISGYAASVWVDYFCSFIDSDYSWRVPLLLQCFMGALLGLGSLIICESPRWLLDNDHDEEGIVVIANLYGGGDIHNEKARQEYREIKMNVLLQRQEGERTYYEMFRKYYKRLFIAMSAQALAQLNGINVISYYAPLVFESAGWVGRNAILMTGINGMTYLLSTIPPWYLVDKWGRRMILLSGAVAMIIALSAISYFIFIDVRYTPQLTVIFVMIYNAAFGASWGPIPWLYPPEILPLSIRAKGASLSTAANWACNWIVGELTPILQEWIKWRLYLVHAFFCAVSFVLVFFLYPETANVRLEDMDQLFGDATTAMPTPAQEAEVDSLMSARSPVPSLDIRRGGFGNFSADNAIPGLDINPPNDSEENGKSQAAESENRSEGIGGWISRLANRSRGEGKGANGQTGTYKRLDQEDE</sequence>
<name>A0A8H3J2N3_9LECA</name>
<feature type="transmembrane region" description="Helical" evidence="8">
    <location>
        <begin position="224"/>
        <end position="242"/>
    </location>
</feature>
<feature type="transmembrane region" description="Helical" evidence="8">
    <location>
        <begin position="540"/>
        <end position="561"/>
    </location>
</feature>
<feature type="region of interest" description="Disordered" evidence="7">
    <location>
        <begin position="82"/>
        <end position="119"/>
    </location>
</feature>
<dbReference type="OrthoDB" id="648285at2759"/>
<reference evidence="10" key="1">
    <citation type="submission" date="2021-03" db="EMBL/GenBank/DDBJ databases">
        <authorList>
            <person name="Tagirdzhanova G."/>
        </authorList>
    </citation>
    <scope>NUCLEOTIDE SEQUENCE</scope>
</reference>
<keyword evidence="4 8" id="KW-0812">Transmembrane</keyword>
<dbReference type="Pfam" id="PF00083">
    <property type="entry name" value="Sugar_tr"/>
    <property type="match status" value="1"/>
</dbReference>
<dbReference type="PROSITE" id="PS00217">
    <property type="entry name" value="SUGAR_TRANSPORT_2"/>
    <property type="match status" value="1"/>
</dbReference>
<evidence type="ECO:0000256" key="5">
    <source>
        <dbReference type="ARBA" id="ARBA00022989"/>
    </source>
</evidence>
<dbReference type="InterPro" id="IPR003663">
    <property type="entry name" value="Sugar/inositol_transpt"/>
</dbReference>
<evidence type="ECO:0000313" key="11">
    <source>
        <dbReference type="Proteomes" id="UP000664521"/>
    </source>
</evidence>
<dbReference type="FunFam" id="1.20.1250.20:FF:000119">
    <property type="entry name" value="MFS monosaccharide transporter, putative"/>
    <property type="match status" value="1"/>
</dbReference>
<dbReference type="InterPro" id="IPR020846">
    <property type="entry name" value="MFS_dom"/>
</dbReference>
<feature type="compositionally biased region" description="Polar residues" evidence="7">
    <location>
        <begin position="110"/>
        <end position="119"/>
    </location>
</feature>
<protein>
    <recommendedName>
        <fullName evidence="9">Major facilitator superfamily (MFS) profile domain-containing protein</fullName>
    </recommendedName>
</protein>
<dbReference type="NCBIfam" id="TIGR00879">
    <property type="entry name" value="SP"/>
    <property type="match status" value="1"/>
</dbReference>
<evidence type="ECO:0000256" key="2">
    <source>
        <dbReference type="ARBA" id="ARBA00010992"/>
    </source>
</evidence>
<keyword evidence="3" id="KW-0813">Transport</keyword>
<evidence type="ECO:0000256" key="8">
    <source>
        <dbReference type="SAM" id="Phobius"/>
    </source>
</evidence>
<feature type="region of interest" description="Disordered" evidence="7">
    <location>
        <begin position="713"/>
        <end position="777"/>
    </location>
</feature>
<dbReference type="GO" id="GO:0005351">
    <property type="term" value="F:carbohydrate:proton symporter activity"/>
    <property type="evidence" value="ECO:0007669"/>
    <property type="project" value="TreeGrafter"/>
</dbReference>
<keyword evidence="5 8" id="KW-1133">Transmembrane helix</keyword>
<comment type="subcellular location">
    <subcellularLocation>
        <location evidence="1">Membrane</location>
        <topology evidence="1">Multi-pass membrane protein</topology>
    </subcellularLocation>
</comment>
<comment type="similarity">
    <text evidence="2">Belongs to the major facilitator superfamily. Sugar transporter (TC 2.A.1.1) family.</text>
</comment>
<dbReference type="EMBL" id="CAJPDS010000131">
    <property type="protein sequence ID" value="CAF9939458.1"/>
    <property type="molecule type" value="Genomic_DNA"/>
</dbReference>
<organism evidence="10 11">
    <name type="scientific">Heterodermia speciosa</name>
    <dbReference type="NCBI Taxonomy" id="116794"/>
    <lineage>
        <taxon>Eukaryota</taxon>
        <taxon>Fungi</taxon>
        <taxon>Dikarya</taxon>
        <taxon>Ascomycota</taxon>
        <taxon>Pezizomycotina</taxon>
        <taxon>Lecanoromycetes</taxon>
        <taxon>OSLEUM clade</taxon>
        <taxon>Lecanoromycetidae</taxon>
        <taxon>Caliciales</taxon>
        <taxon>Physciaceae</taxon>
        <taxon>Heterodermia</taxon>
    </lineage>
</organism>
<feature type="domain" description="Major facilitator superfamily (MFS) profile" evidence="9">
    <location>
        <begin position="229"/>
        <end position="659"/>
    </location>
</feature>
<feature type="compositionally biased region" description="Basic and acidic residues" evidence="7">
    <location>
        <begin position="99"/>
        <end position="109"/>
    </location>
</feature>
<feature type="transmembrane region" description="Helical" evidence="8">
    <location>
        <begin position="298"/>
        <end position="316"/>
    </location>
</feature>
<dbReference type="Proteomes" id="UP000664521">
    <property type="component" value="Unassembled WGS sequence"/>
</dbReference>